<proteinExistence type="inferred from homology"/>
<evidence type="ECO:0000256" key="4">
    <source>
        <dbReference type="ARBA" id="ARBA00022695"/>
    </source>
</evidence>
<evidence type="ECO:0000313" key="9">
    <source>
        <dbReference type="Proteomes" id="UP000425411"/>
    </source>
</evidence>
<accession>A0AAP9HBN7</accession>
<evidence type="ECO:0000313" key="8">
    <source>
        <dbReference type="EMBL" id="QGS08407.1"/>
    </source>
</evidence>
<dbReference type="AlphaFoldDB" id="A0AAP9HBN7"/>
<keyword evidence="5" id="KW-0804">Transcription</keyword>
<dbReference type="GO" id="GO:0000428">
    <property type="term" value="C:DNA-directed RNA polymerase complex"/>
    <property type="evidence" value="ECO:0007669"/>
    <property type="project" value="UniProtKB-KW"/>
</dbReference>
<dbReference type="Gene3D" id="1.10.10.1250">
    <property type="entry name" value="RNA polymerase, subunit delta, N-terminal domain"/>
    <property type="match status" value="1"/>
</dbReference>
<dbReference type="InterPro" id="IPR007759">
    <property type="entry name" value="Asxl_HARE-HTH"/>
</dbReference>
<evidence type="ECO:0000256" key="2">
    <source>
        <dbReference type="ARBA" id="ARBA00022478"/>
    </source>
</evidence>
<protein>
    <recommendedName>
        <fullName evidence="6">RNAP delta factor</fullName>
    </recommendedName>
</protein>
<organism evidence="8 9">
    <name type="scientific">Gemella morbillorum</name>
    <dbReference type="NCBI Taxonomy" id="29391"/>
    <lineage>
        <taxon>Bacteria</taxon>
        <taxon>Bacillati</taxon>
        <taxon>Bacillota</taxon>
        <taxon>Bacilli</taxon>
        <taxon>Bacillales</taxon>
        <taxon>Gemellaceae</taxon>
        <taxon>Gemella</taxon>
    </lineage>
</organism>
<reference evidence="8 9" key="1">
    <citation type="submission" date="2019-11" db="EMBL/GenBank/DDBJ databases">
        <title>FDA dAtabase for Regulatory Grade micrObial Sequences (FDA-ARGOS): Supporting development and validation of Infectious Disease Dx tests.</title>
        <authorList>
            <person name="Turner S."/>
            <person name="Byrd R."/>
            <person name="Tallon L."/>
            <person name="Sadzewicz L."/>
            <person name="Vavikolanu K."/>
            <person name="Mehta A."/>
            <person name="Aluvathingal J."/>
            <person name="Nadendla S."/>
            <person name="Myers T."/>
            <person name="Yan Y."/>
            <person name="Sichtig H."/>
        </authorList>
    </citation>
    <scope>NUCLEOTIDE SEQUENCE [LARGE SCALE GENOMIC DNA]</scope>
    <source>
        <strain evidence="8 9">FDAARGOS_741</strain>
    </source>
</reference>
<gene>
    <name evidence="8" type="primary">rpoE</name>
    <name evidence="8" type="ORF">FOC49_00230</name>
</gene>
<dbReference type="NCBIfam" id="TIGR04567">
    <property type="entry name" value="RNAP_delt_lowGC"/>
    <property type="match status" value="1"/>
</dbReference>
<sequence length="158" mass="18597">MVKLNELSTEQVKAMSLVDLCYVYMVEENIEKLNIYDFLDYIKPLRGVDEEEFSSQAAYFYTDLNLDGRFICVEDGSWKLRDSLFVEDIKTFVEPSVQKFEIDDEELEELGEDEQEDVHDEVDALVEEEDMEENEDVYDFDNDGIVSKYNITSEDEEF</sequence>
<dbReference type="InterPro" id="IPR038087">
    <property type="entry name" value="RNAP_delta_N_dom_sf"/>
</dbReference>
<keyword evidence="9" id="KW-1185">Reference proteome</keyword>
<evidence type="ECO:0000259" key="7">
    <source>
        <dbReference type="PROSITE" id="PS51913"/>
    </source>
</evidence>
<keyword evidence="3 8" id="KW-0808">Transferase</keyword>
<evidence type="ECO:0000256" key="3">
    <source>
        <dbReference type="ARBA" id="ARBA00022679"/>
    </source>
</evidence>
<evidence type="ECO:0000256" key="6">
    <source>
        <dbReference type="ARBA" id="ARBA00031937"/>
    </source>
</evidence>
<name>A0AAP9HBN7_9BACL</name>
<dbReference type="InterPro" id="IPR029757">
    <property type="entry name" value="RpoE"/>
</dbReference>
<keyword evidence="4 8" id="KW-0548">Nucleotidyltransferase</keyword>
<dbReference type="GO" id="GO:0006351">
    <property type="term" value="P:DNA-templated transcription"/>
    <property type="evidence" value="ECO:0007669"/>
    <property type="project" value="InterPro"/>
</dbReference>
<evidence type="ECO:0000256" key="5">
    <source>
        <dbReference type="ARBA" id="ARBA00023163"/>
    </source>
</evidence>
<dbReference type="GO" id="GO:0006355">
    <property type="term" value="P:regulation of DNA-templated transcription"/>
    <property type="evidence" value="ECO:0007669"/>
    <property type="project" value="InterPro"/>
</dbReference>
<dbReference type="RefSeq" id="WP_004633378.1">
    <property type="nucleotide sequence ID" value="NZ_CAJPMP010000048.1"/>
</dbReference>
<keyword evidence="2 8" id="KW-0240">DNA-directed RNA polymerase</keyword>
<dbReference type="PROSITE" id="PS51913">
    <property type="entry name" value="HTH_HARE"/>
    <property type="match status" value="1"/>
</dbReference>
<feature type="domain" description="HTH HARE-type" evidence="7">
    <location>
        <begin position="15"/>
        <end position="83"/>
    </location>
</feature>
<comment type="similarity">
    <text evidence="1">Belongs to the RpoE family.</text>
</comment>
<dbReference type="GO" id="GO:0016779">
    <property type="term" value="F:nucleotidyltransferase activity"/>
    <property type="evidence" value="ECO:0007669"/>
    <property type="project" value="UniProtKB-KW"/>
</dbReference>
<dbReference type="EMBL" id="CP046314">
    <property type="protein sequence ID" value="QGS08407.1"/>
    <property type="molecule type" value="Genomic_DNA"/>
</dbReference>
<evidence type="ECO:0000256" key="1">
    <source>
        <dbReference type="ARBA" id="ARBA00009828"/>
    </source>
</evidence>
<dbReference type="Proteomes" id="UP000425411">
    <property type="component" value="Chromosome"/>
</dbReference>